<dbReference type="OrthoDB" id="105469at2157"/>
<keyword evidence="3" id="KW-1185">Reference proteome</keyword>
<name>A0A284VQN8_9EURY</name>
<organism evidence="2 3">
    <name type="scientific">Candidatus Methanoperedens nitratireducens</name>
    <dbReference type="NCBI Taxonomy" id="1392998"/>
    <lineage>
        <taxon>Archaea</taxon>
        <taxon>Methanobacteriati</taxon>
        <taxon>Methanobacteriota</taxon>
        <taxon>Stenosarchaea group</taxon>
        <taxon>Methanomicrobia</taxon>
        <taxon>Methanosarcinales</taxon>
        <taxon>ANME-2 cluster</taxon>
        <taxon>Candidatus Methanoperedentaceae</taxon>
        <taxon>Candidatus Methanoperedens</taxon>
    </lineage>
</organism>
<dbReference type="InterPro" id="IPR037171">
    <property type="entry name" value="NagB/RpiA_transferase-like"/>
</dbReference>
<feature type="domain" description="LUD" evidence="1">
    <location>
        <begin position="13"/>
        <end position="166"/>
    </location>
</feature>
<sequence>MKYDTLASKEAVNKVMEVVKPRGIDPEFVNTKEEALQRLKKLIPSGAQVMTGSSRTLEEIGFVDLLKSKEHPWKNWKDIILAEKDEAKQMELRRKSVSSEYFLGSVHAIAETGEAVIASNTGSQLPSYAYTSKNVIWVVGTQKIVPALEDAIKRVREHVFPLEDNRMKSLGYPGSNISKLLIFQKEINPGRKITLLLVNEKLGF</sequence>
<evidence type="ECO:0000259" key="1">
    <source>
        <dbReference type="Pfam" id="PF02589"/>
    </source>
</evidence>
<dbReference type="EMBL" id="FZMP01000182">
    <property type="protein sequence ID" value="SNQ61487.1"/>
    <property type="molecule type" value="Genomic_DNA"/>
</dbReference>
<dbReference type="AlphaFoldDB" id="A0A284VQN8"/>
<reference evidence="3" key="1">
    <citation type="submission" date="2017-06" db="EMBL/GenBank/DDBJ databases">
        <authorList>
            <person name="Cremers G."/>
        </authorList>
    </citation>
    <scope>NUCLEOTIDE SEQUENCE [LARGE SCALE GENOMIC DNA]</scope>
</reference>
<dbReference type="PANTHER" id="PTHR36179:SF2">
    <property type="entry name" value="LUD DOMAIN-CONTAINING PROTEIN"/>
    <property type="match status" value="1"/>
</dbReference>
<dbReference type="SUPFAM" id="SSF100950">
    <property type="entry name" value="NagB/RpiA/CoA transferase-like"/>
    <property type="match status" value="1"/>
</dbReference>
<dbReference type="InterPro" id="IPR003741">
    <property type="entry name" value="LUD_dom"/>
</dbReference>
<dbReference type="Proteomes" id="UP000218615">
    <property type="component" value="Unassembled WGS sequence"/>
</dbReference>
<accession>A0A284VQN8</accession>
<proteinExistence type="predicted"/>
<gene>
    <name evidence="2" type="ORF">MNV_370029</name>
</gene>
<evidence type="ECO:0000313" key="3">
    <source>
        <dbReference type="Proteomes" id="UP000218615"/>
    </source>
</evidence>
<dbReference type="PANTHER" id="PTHR36179">
    <property type="entry name" value="LUD_DOM DOMAIN-CONTAINING PROTEIN"/>
    <property type="match status" value="1"/>
</dbReference>
<dbReference type="STRING" id="1392998.ANME2D_03248"/>
<dbReference type="RefSeq" id="WP_096206168.1">
    <property type="nucleotide sequence ID" value="NZ_FZMP01000182.1"/>
</dbReference>
<protein>
    <recommendedName>
        <fullName evidence="1">LUD domain-containing protein</fullName>
    </recommendedName>
</protein>
<evidence type="ECO:0000313" key="2">
    <source>
        <dbReference type="EMBL" id="SNQ61487.1"/>
    </source>
</evidence>
<dbReference type="Pfam" id="PF02589">
    <property type="entry name" value="LUD_dom"/>
    <property type="match status" value="1"/>
</dbReference>
<dbReference type="Gene3D" id="3.40.50.10420">
    <property type="entry name" value="NagB/RpiA/CoA transferase-like"/>
    <property type="match status" value="1"/>
</dbReference>
<dbReference type="InterPro" id="IPR024185">
    <property type="entry name" value="FTHF_cligase-like_sf"/>
</dbReference>